<dbReference type="InParanoid" id="W4JRL9"/>
<evidence type="ECO:0000313" key="4">
    <source>
        <dbReference type="Proteomes" id="UP000030671"/>
    </source>
</evidence>
<feature type="domain" description="DUF6532" evidence="2">
    <location>
        <begin position="170"/>
        <end position="369"/>
    </location>
</feature>
<accession>W4JRL9</accession>
<dbReference type="EMBL" id="KI925465">
    <property type="protein sequence ID" value="ETW76109.1"/>
    <property type="molecule type" value="Genomic_DNA"/>
</dbReference>
<dbReference type="RefSeq" id="XP_009552328.1">
    <property type="nucleotide sequence ID" value="XM_009554033.1"/>
</dbReference>
<dbReference type="AlphaFoldDB" id="W4JRL9"/>
<name>W4JRL9_HETIT</name>
<reference evidence="3 4" key="1">
    <citation type="journal article" date="2012" name="New Phytol.">
        <title>Insight into trade-off between wood decay and parasitism from the genome of a fungal forest pathogen.</title>
        <authorList>
            <person name="Olson A."/>
            <person name="Aerts A."/>
            <person name="Asiegbu F."/>
            <person name="Belbahri L."/>
            <person name="Bouzid O."/>
            <person name="Broberg A."/>
            <person name="Canback B."/>
            <person name="Coutinho P.M."/>
            <person name="Cullen D."/>
            <person name="Dalman K."/>
            <person name="Deflorio G."/>
            <person name="van Diepen L.T."/>
            <person name="Dunand C."/>
            <person name="Duplessis S."/>
            <person name="Durling M."/>
            <person name="Gonthier P."/>
            <person name="Grimwood J."/>
            <person name="Fossdal C.G."/>
            <person name="Hansson D."/>
            <person name="Henrissat B."/>
            <person name="Hietala A."/>
            <person name="Himmelstrand K."/>
            <person name="Hoffmeister D."/>
            <person name="Hogberg N."/>
            <person name="James T.Y."/>
            <person name="Karlsson M."/>
            <person name="Kohler A."/>
            <person name="Kues U."/>
            <person name="Lee Y.H."/>
            <person name="Lin Y.C."/>
            <person name="Lind M."/>
            <person name="Lindquist E."/>
            <person name="Lombard V."/>
            <person name="Lucas S."/>
            <person name="Lunden K."/>
            <person name="Morin E."/>
            <person name="Murat C."/>
            <person name="Park J."/>
            <person name="Raffaello T."/>
            <person name="Rouze P."/>
            <person name="Salamov A."/>
            <person name="Schmutz J."/>
            <person name="Solheim H."/>
            <person name="Stahlberg J."/>
            <person name="Velez H."/>
            <person name="de Vries R.P."/>
            <person name="Wiebenga A."/>
            <person name="Woodward S."/>
            <person name="Yakovlev I."/>
            <person name="Garbelotto M."/>
            <person name="Martin F."/>
            <person name="Grigoriev I.V."/>
            <person name="Stenlid J."/>
        </authorList>
    </citation>
    <scope>NUCLEOTIDE SEQUENCE [LARGE SCALE GENOMIC DNA]</scope>
    <source>
        <strain evidence="3 4">TC 32-1</strain>
    </source>
</reference>
<dbReference type="KEGG" id="hir:HETIRDRAFT_422700"/>
<feature type="region of interest" description="Disordered" evidence="1">
    <location>
        <begin position="58"/>
        <end position="78"/>
    </location>
</feature>
<organism evidence="3 4">
    <name type="scientific">Heterobasidion irregulare (strain TC 32-1)</name>
    <dbReference type="NCBI Taxonomy" id="747525"/>
    <lineage>
        <taxon>Eukaryota</taxon>
        <taxon>Fungi</taxon>
        <taxon>Dikarya</taxon>
        <taxon>Basidiomycota</taxon>
        <taxon>Agaricomycotina</taxon>
        <taxon>Agaricomycetes</taxon>
        <taxon>Russulales</taxon>
        <taxon>Bondarzewiaceae</taxon>
        <taxon>Heterobasidion</taxon>
        <taxon>Heterobasidion annosum species complex</taxon>
    </lineage>
</organism>
<evidence type="ECO:0000256" key="1">
    <source>
        <dbReference type="SAM" id="MobiDB-lite"/>
    </source>
</evidence>
<dbReference type="Proteomes" id="UP000030671">
    <property type="component" value="Unassembled WGS sequence"/>
</dbReference>
<proteinExistence type="predicted"/>
<dbReference type="InterPro" id="IPR045341">
    <property type="entry name" value="DUF6532"/>
</dbReference>
<dbReference type="OrthoDB" id="2803562at2759"/>
<dbReference type="eggNOG" id="ENOG502RCQP">
    <property type="taxonomic scope" value="Eukaryota"/>
</dbReference>
<evidence type="ECO:0000313" key="3">
    <source>
        <dbReference type="EMBL" id="ETW76109.1"/>
    </source>
</evidence>
<feature type="compositionally biased region" description="Polar residues" evidence="1">
    <location>
        <begin position="58"/>
        <end position="75"/>
    </location>
</feature>
<gene>
    <name evidence="3" type="ORF">HETIRDRAFT_422700</name>
</gene>
<protein>
    <recommendedName>
        <fullName evidence="2">DUF6532 domain-containing protein</fullName>
    </recommendedName>
</protein>
<dbReference type="HOGENOM" id="CLU_637874_0_0_1"/>
<keyword evidence="4" id="KW-1185">Reference proteome</keyword>
<dbReference type="GeneID" id="20673839"/>
<sequence>MAAFVARANTSVKPKETQAFQAPLSFQTNDAKVGCHLGRDSNDCAASSSMGAIKSQATKNNLKTHPQAQLSSNRKPSSKLKVRYRLQMVITLGHPDIHSQMSANSIDDTVLAQIVPNVMNENVGPPKEWPADTDIVFHPSVKVASVSLQTPTIHRLITEATTHQIPIVLCWDYTFPAAGSVQYQVMRQVFVKAANELKLDAIKKRLELDSEYANFLAQSGRISNFRGALKEKATLIMPHSYRIKNLKHTEQVALVNSLLTKDNYIYAYERGRFIEEKPYCNDGITDIIHEAFFGTKPITRFRLVLFSSSITEGPGSEEKELPASMVALATTTAFASLQELQNSFYNQIHFDSGTYAGYYLDHLATLNEIKRQNPNLYHKLMAYLFRVTSQSLPDEPMDPTGTLTEMANPHVKATIIRMGDQLGAWADPVA</sequence>
<evidence type="ECO:0000259" key="2">
    <source>
        <dbReference type="Pfam" id="PF20149"/>
    </source>
</evidence>
<dbReference type="Pfam" id="PF20149">
    <property type="entry name" value="DUF6532"/>
    <property type="match status" value="1"/>
</dbReference>